<dbReference type="GeneID" id="19208811"/>
<dbReference type="AlphaFoldDB" id="A0A5M3N2L5"/>
<name>A0A5M3N2L5_CONPW</name>
<dbReference type="OrthoDB" id="3543113at2759"/>
<organism evidence="1 2">
    <name type="scientific">Coniophora puteana (strain RWD-64-598)</name>
    <name type="common">Brown rot fungus</name>
    <dbReference type="NCBI Taxonomy" id="741705"/>
    <lineage>
        <taxon>Eukaryota</taxon>
        <taxon>Fungi</taxon>
        <taxon>Dikarya</taxon>
        <taxon>Basidiomycota</taxon>
        <taxon>Agaricomycotina</taxon>
        <taxon>Agaricomycetes</taxon>
        <taxon>Agaricomycetidae</taxon>
        <taxon>Boletales</taxon>
        <taxon>Coniophorineae</taxon>
        <taxon>Coniophoraceae</taxon>
        <taxon>Coniophora</taxon>
    </lineage>
</organism>
<evidence type="ECO:0000313" key="2">
    <source>
        <dbReference type="Proteomes" id="UP000053558"/>
    </source>
</evidence>
<dbReference type="EMBL" id="JH711574">
    <property type="protein sequence ID" value="EIW85623.1"/>
    <property type="molecule type" value="Genomic_DNA"/>
</dbReference>
<dbReference type="KEGG" id="cput:CONPUDRAFT_70384"/>
<gene>
    <name evidence="1" type="ORF">CONPUDRAFT_70384</name>
</gene>
<reference evidence="2" key="1">
    <citation type="journal article" date="2012" name="Science">
        <title>The Paleozoic origin of enzymatic lignin decomposition reconstructed from 31 fungal genomes.</title>
        <authorList>
            <person name="Floudas D."/>
            <person name="Binder M."/>
            <person name="Riley R."/>
            <person name="Barry K."/>
            <person name="Blanchette R.A."/>
            <person name="Henrissat B."/>
            <person name="Martinez A.T."/>
            <person name="Otillar R."/>
            <person name="Spatafora J.W."/>
            <person name="Yadav J.S."/>
            <person name="Aerts A."/>
            <person name="Benoit I."/>
            <person name="Boyd A."/>
            <person name="Carlson A."/>
            <person name="Copeland A."/>
            <person name="Coutinho P.M."/>
            <person name="de Vries R.P."/>
            <person name="Ferreira P."/>
            <person name="Findley K."/>
            <person name="Foster B."/>
            <person name="Gaskell J."/>
            <person name="Glotzer D."/>
            <person name="Gorecki P."/>
            <person name="Heitman J."/>
            <person name="Hesse C."/>
            <person name="Hori C."/>
            <person name="Igarashi K."/>
            <person name="Jurgens J.A."/>
            <person name="Kallen N."/>
            <person name="Kersten P."/>
            <person name="Kohler A."/>
            <person name="Kuees U."/>
            <person name="Kumar T.K.A."/>
            <person name="Kuo A."/>
            <person name="LaButti K."/>
            <person name="Larrondo L.F."/>
            <person name="Lindquist E."/>
            <person name="Ling A."/>
            <person name="Lombard V."/>
            <person name="Lucas S."/>
            <person name="Lundell T."/>
            <person name="Martin R."/>
            <person name="McLaughlin D.J."/>
            <person name="Morgenstern I."/>
            <person name="Morin E."/>
            <person name="Murat C."/>
            <person name="Nagy L.G."/>
            <person name="Nolan M."/>
            <person name="Ohm R.A."/>
            <person name="Patyshakuliyeva A."/>
            <person name="Rokas A."/>
            <person name="Ruiz-Duenas F.J."/>
            <person name="Sabat G."/>
            <person name="Salamov A."/>
            <person name="Samejima M."/>
            <person name="Schmutz J."/>
            <person name="Slot J.C."/>
            <person name="St John F."/>
            <person name="Stenlid J."/>
            <person name="Sun H."/>
            <person name="Sun S."/>
            <person name="Syed K."/>
            <person name="Tsang A."/>
            <person name="Wiebenga A."/>
            <person name="Young D."/>
            <person name="Pisabarro A."/>
            <person name="Eastwood D.C."/>
            <person name="Martin F."/>
            <person name="Cullen D."/>
            <person name="Grigoriev I.V."/>
            <person name="Hibbett D.S."/>
        </authorList>
    </citation>
    <scope>NUCLEOTIDE SEQUENCE [LARGE SCALE GENOMIC DNA]</scope>
    <source>
        <strain evidence="2">RWD-64-598 SS2</strain>
    </source>
</reference>
<dbReference type="PANTHER" id="PTHR13318">
    <property type="entry name" value="PARTNER OF PAIRED, ISOFORM B-RELATED"/>
    <property type="match status" value="1"/>
</dbReference>
<accession>A0A5M3N2L5</accession>
<dbReference type="SUPFAM" id="SSF52047">
    <property type="entry name" value="RNI-like"/>
    <property type="match status" value="1"/>
</dbReference>
<dbReference type="Proteomes" id="UP000053558">
    <property type="component" value="Unassembled WGS sequence"/>
</dbReference>
<dbReference type="GO" id="GO:0019005">
    <property type="term" value="C:SCF ubiquitin ligase complex"/>
    <property type="evidence" value="ECO:0007669"/>
    <property type="project" value="TreeGrafter"/>
</dbReference>
<evidence type="ECO:0008006" key="3">
    <source>
        <dbReference type="Google" id="ProtNLM"/>
    </source>
</evidence>
<evidence type="ECO:0000313" key="1">
    <source>
        <dbReference type="EMBL" id="EIW85623.1"/>
    </source>
</evidence>
<comment type="caution">
    <text evidence="1">The sequence shown here is derived from an EMBL/GenBank/DDBJ whole genome shotgun (WGS) entry which is preliminary data.</text>
</comment>
<dbReference type="Gene3D" id="3.80.10.10">
    <property type="entry name" value="Ribonuclease Inhibitor"/>
    <property type="match status" value="1"/>
</dbReference>
<keyword evidence="2" id="KW-1185">Reference proteome</keyword>
<sequence length="546" mass="61481">MHSALLLEEFVRAIYQQMEPQDAVSLSLTCRVVSDFVLNALWENPISLVPLICVFPSKFIQAQPIRRSVAGTIAYSFVSDSFDSELEDSQWARVQSYASRIKRFDNLREHAIGGVLKGLVYPNVFKALSEKGLSEAKPLFPNLNSMSWFPGIYDIGFLRALTSPSLKHLRFIDFPCRGLYEAEDDFDTDLQELWAGNLTILEDISTRCPNLQTLVLPSTSWKNRTGQRLAKGMRNTILSWKHLRHLDFDHTDDLVLQHVSTLPKLRTLAIALSNDGYLVQDTFGVSTFQSLNRLILREAVGFEPCAKFLEALSRAPGLSCLELHSVAPGSISDLLNVVNQRCSPDLKELSVYENCGHPRDSSPTSFLTAEDLRPAYSFHSLEKFTINTRRSGKLSDGDLLELAQAWPRLVSLNLNVHSEYQNTSCLSLGGLAVALQHWPYLEELGVSVDATAPSIDYFCANWPDGMPQVPTLRKLDLGASQIDDNTQEVAQCLRHFIGGLERANLQAWSEKGRDPSDKGYSWSWKRWQDVFDTITNYPARMHGRDH</sequence>
<dbReference type="RefSeq" id="XP_007764204.1">
    <property type="nucleotide sequence ID" value="XM_007766014.1"/>
</dbReference>
<protein>
    <recommendedName>
        <fullName evidence="3">F-box domain-containing protein</fullName>
    </recommendedName>
</protein>
<dbReference type="InterPro" id="IPR032675">
    <property type="entry name" value="LRR_dom_sf"/>
</dbReference>
<proteinExistence type="predicted"/>
<dbReference type="GO" id="GO:0031146">
    <property type="term" value="P:SCF-dependent proteasomal ubiquitin-dependent protein catabolic process"/>
    <property type="evidence" value="ECO:0007669"/>
    <property type="project" value="TreeGrafter"/>
</dbReference>